<evidence type="ECO:0000313" key="2">
    <source>
        <dbReference type="Proteomes" id="UP001396334"/>
    </source>
</evidence>
<sequence length="107" mass="11592">MCRRLNWFRCLWWKVGIRGRRAGGVVPVVTVDSGTEEEEISASCRSVSMPEERVGMVSREAEVERGMADGRVVAAAVDVSDLAGRSNPVQEIECDPNSAGGLVVTQN</sequence>
<evidence type="ECO:0000313" key="1">
    <source>
        <dbReference type="EMBL" id="KAK9045959.1"/>
    </source>
</evidence>
<reference evidence="1 2" key="1">
    <citation type="journal article" date="2024" name="G3 (Bethesda)">
        <title>Genome assembly of Hibiscus sabdariffa L. provides insights into metabolisms of medicinal natural products.</title>
        <authorList>
            <person name="Kim T."/>
        </authorList>
    </citation>
    <scope>NUCLEOTIDE SEQUENCE [LARGE SCALE GENOMIC DNA]</scope>
    <source>
        <strain evidence="1">TK-2024</strain>
        <tissue evidence="1">Old leaves</tissue>
    </source>
</reference>
<accession>A0ABR2U8L6</accession>
<keyword evidence="2" id="KW-1185">Reference proteome</keyword>
<name>A0ABR2U8L6_9ROSI</name>
<gene>
    <name evidence="1" type="ORF">V6N11_051862</name>
</gene>
<comment type="caution">
    <text evidence="1">The sequence shown here is derived from an EMBL/GenBank/DDBJ whole genome shotgun (WGS) entry which is preliminary data.</text>
</comment>
<dbReference type="EMBL" id="JBBPBN010000001">
    <property type="protein sequence ID" value="KAK9045959.1"/>
    <property type="molecule type" value="Genomic_DNA"/>
</dbReference>
<dbReference type="Proteomes" id="UP001396334">
    <property type="component" value="Unassembled WGS sequence"/>
</dbReference>
<proteinExistence type="predicted"/>
<protein>
    <submittedName>
        <fullName evidence="1">Uncharacterized protein</fullName>
    </submittedName>
</protein>
<organism evidence="1 2">
    <name type="scientific">Hibiscus sabdariffa</name>
    <name type="common">roselle</name>
    <dbReference type="NCBI Taxonomy" id="183260"/>
    <lineage>
        <taxon>Eukaryota</taxon>
        <taxon>Viridiplantae</taxon>
        <taxon>Streptophyta</taxon>
        <taxon>Embryophyta</taxon>
        <taxon>Tracheophyta</taxon>
        <taxon>Spermatophyta</taxon>
        <taxon>Magnoliopsida</taxon>
        <taxon>eudicotyledons</taxon>
        <taxon>Gunneridae</taxon>
        <taxon>Pentapetalae</taxon>
        <taxon>rosids</taxon>
        <taxon>malvids</taxon>
        <taxon>Malvales</taxon>
        <taxon>Malvaceae</taxon>
        <taxon>Malvoideae</taxon>
        <taxon>Hibiscus</taxon>
    </lineage>
</organism>